<dbReference type="AlphaFoldDB" id="A0AAD6FIL7"/>
<comment type="caution">
    <text evidence="2">The sequence shown here is derived from an EMBL/GenBank/DDBJ whole genome shotgun (WGS) entry which is preliminary data.</text>
</comment>
<protein>
    <recommendedName>
        <fullName evidence="1">HAT C-terminal dimerisation domain-containing protein</fullName>
    </recommendedName>
</protein>
<evidence type="ECO:0000313" key="2">
    <source>
        <dbReference type="EMBL" id="KAJ4934809.1"/>
    </source>
</evidence>
<organism evidence="2 3">
    <name type="scientific">Pogonophryne albipinna</name>
    <dbReference type="NCBI Taxonomy" id="1090488"/>
    <lineage>
        <taxon>Eukaryota</taxon>
        <taxon>Metazoa</taxon>
        <taxon>Chordata</taxon>
        <taxon>Craniata</taxon>
        <taxon>Vertebrata</taxon>
        <taxon>Euteleostomi</taxon>
        <taxon>Actinopterygii</taxon>
        <taxon>Neopterygii</taxon>
        <taxon>Teleostei</taxon>
        <taxon>Neoteleostei</taxon>
        <taxon>Acanthomorphata</taxon>
        <taxon>Eupercaria</taxon>
        <taxon>Perciformes</taxon>
        <taxon>Notothenioidei</taxon>
        <taxon>Pogonophryne</taxon>
    </lineage>
</organism>
<keyword evidence="3" id="KW-1185">Reference proteome</keyword>
<sequence length="697" mass="77149">MTDLLRAVGAPDFGTDDGIYKHSESLCDMERALEGVIMRQLDEKLKASEFIGIIIDETVSITVENKLIVYAKIENKGKIDNFFLGNYNLHSGTAQCIYEKVVEVLRGRGIELSKVMGLGSDGASVMTGKRAGVGALLKRVNPFLIQVHCVAHRAALAAVDAANAVSQVGTNMVEYLEQAKSSRSCPFVLLLEDGMLCSQAFVVISGKAIETETALAAVDTCFKSLKMRGFLGVTAHYLEKDEERIELKSNLLACDRFKGSHTAERICEQFEAVCDEYSIKNKIDYIISDNAANMRKAFTVCFPTEQEDEDVDEEDDLDDPELWHDLSLEDQETVDAALAKKQRLQCFAHTLQLVVGDGLKETKGTTSSLAKLSKLSSLLHTSTTFKDVFDAEFGEQRGIPAAVTTRWNSTLRQVKAVLRCEHPKLCRVLEKAGHKELLFTAREWNVLKELVDIMNPFGEATDLTQGEKIVTISSVVPSVLSLNHHLEKLKPQVRFLSSLVRSLQVSLKKRFGGIFINVKMATLTQDGTTAPFSDPVYLKAAALDPAFSLMWIDHHVLVSLEVKAEVLQHVKELILREAVETEQTTPCVDEQENLGQGEGLFAAYHKRKKKDVGTTPALQLSHYLHIADGQNVLLFWAMNMKVLPSLFKVAITVLAVPASSAPVERVFSHGGIILRPHRAQMSDRLLTNLVFCKCNAL</sequence>
<feature type="domain" description="HAT C-terminal dimerisation" evidence="1">
    <location>
        <begin position="630"/>
        <end position="693"/>
    </location>
</feature>
<reference evidence="2" key="1">
    <citation type="submission" date="2022-11" db="EMBL/GenBank/DDBJ databases">
        <title>Chromosome-level genome of Pogonophryne albipinna.</title>
        <authorList>
            <person name="Jo E."/>
        </authorList>
    </citation>
    <scope>NUCLEOTIDE SEQUENCE</scope>
    <source>
        <strain evidence="2">SGF0006</strain>
        <tissue evidence="2">Muscle</tissue>
    </source>
</reference>
<dbReference type="SUPFAM" id="SSF53098">
    <property type="entry name" value="Ribonuclease H-like"/>
    <property type="match status" value="1"/>
</dbReference>
<dbReference type="GO" id="GO:0046983">
    <property type="term" value="F:protein dimerization activity"/>
    <property type="evidence" value="ECO:0007669"/>
    <property type="project" value="InterPro"/>
</dbReference>
<dbReference type="InterPro" id="IPR008906">
    <property type="entry name" value="HATC_C_dom"/>
</dbReference>
<dbReference type="EMBL" id="JAPTMU010000012">
    <property type="protein sequence ID" value="KAJ4934809.1"/>
    <property type="molecule type" value="Genomic_DNA"/>
</dbReference>
<dbReference type="PANTHER" id="PTHR46880:SF6">
    <property type="entry name" value="U1-TYPE DOMAIN-CONTAINING PROTEIN"/>
    <property type="match status" value="1"/>
</dbReference>
<dbReference type="PANTHER" id="PTHR46880">
    <property type="entry name" value="RAS-ASSOCIATING DOMAIN-CONTAINING PROTEIN"/>
    <property type="match status" value="1"/>
</dbReference>
<dbReference type="InterPro" id="IPR012337">
    <property type="entry name" value="RNaseH-like_sf"/>
</dbReference>
<evidence type="ECO:0000259" key="1">
    <source>
        <dbReference type="Pfam" id="PF05699"/>
    </source>
</evidence>
<dbReference type="Pfam" id="PF05699">
    <property type="entry name" value="Dimer_Tnp_hAT"/>
    <property type="match status" value="1"/>
</dbReference>
<gene>
    <name evidence="2" type="ORF">JOQ06_007591</name>
</gene>
<accession>A0AAD6FIL7</accession>
<proteinExistence type="predicted"/>
<evidence type="ECO:0000313" key="3">
    <source>
        <dbReference type="Proteomes" id="UP001219934"/>
    </source>
</evidence>
<dbReference type="Proteomes" id="UP001219934">
    <property type="component" value="Unassembled WGS sequence"/>
</dbReference>
<name>A0AAD6FIL7_9TELE</name>